<evidence type="ECO:0000313" key="2">
    <source>
        <dbReference type="EMBL" id="CAF1522915.1"/>
    </source>
</evidence>
<gene>
    <name evidence="2" type="ORF">XAT740_LOCUS40918</name>
</gene>
<keyword evidence="1" id="KW-0472">Membrane</keyword>
<reference evidence="2" key="1">
    <citation type="submission" date="2021-02" db="EMBL/GenBank/DDBJ databases">
        <authorList>
            <person name="Nowell W R."/>
        </authorList>
    </citation>
    <scope>NUCLEOTIDE SEQUENCE</scope>
</reference>
<evidence type="ECO:0000313" key="3">
    <source>
        <dbReference type="Proteomes" id="UP000663828"/>
    </source>
</evidence>
<organism evidence="2 3">
    <name type="scientific">Adineta ricciae</name>
    <name type="common">Rotifer</name>
    <dbReference type="NCBI Taxonomy" id="249248"/>
    <lineage>
        <taxon>Eukaryota</taxon>
        <taxon>Metazoa</taxon>
        <taxon>Spiralia</taxon>
        <taxon>Gnathifera</taxon>
        <taxon>Rotifera</taxon>
        <taxon>Eurotatoria</taxon>
        <taxon>Bdelloidea</taxon>
        <taxon>Adinetida</taxon>
        <taxon>Adinetidae</taxon>
        <taxon>Adineta</taxon>
    </lineage>
</organism>
<keyword evidence="3" id="KW-1185">Reference proteome</keyword>
<name>A0A815UX04_ADIRI</name>
<dbReference type="EMBL" id="CAJNOR010004716">
    <property type="protein sequence ID" value="CAF1522915.1"/>
    <property type="molecule type" value="Genomic_DNA"/>
</dbReference>
<accession>A0A815UX04</accession>
<feature type="transmembrane region" description="Helical" evidence="1">
    <location>
        <begin position="60"/>
        <end position="78"/>
    </location>
</feature>
<keyword evidence="1" id="KW-0812">Transmembrane</keyword>
<comment type="caution">
    <text evidence="2">The sequence shown here is derived from an EMBL/GenBank/DDBJ whole genome shotgun (WGS) entry which is preliminary data.</text>
</comment>
<feature type="transmembrane region" description="Helical" evidence="1">
    <location>
        <begin position="20"/>
        <end position="40"/>
    </location>
</feature>
<dbReference type="AlphaFoldDB" id="A0A815UX04"/>
<evidence type="ECO:0000256" key="1">
    <source>
        <dbReference type="SAM" id="Phobius"/>
    </source>
</evidence>
<keyword evidence="1" id="KW-1133">Transmembrane helix</keyword>
<proteinExistence type="predicted"/>
<feature type="transmembrane region" description="Helical" evidence="1">
    <location>
        <begin position="90"/>
        <end position="111"/>
    </location>
</feature>
<feature type="transmembrane region" description="Helical" evidence="1">
    <location>
        <begin position="152"/>
        <end position="178"/>
    </location>
</feature>
<dbReference type="Proteomes" id="UP000663828">
    <property type="component" value="Unassembled WGS sequence"/>
</dbReference>
<sequence length="255" mass="28810">MRQQHSRAFLTREQQFNDRFPLSIVAILAIIQMLATFGIIGLEVGHVIINVKLTNLFAGFWTSIPFTILWISMFATVCCCRRRSCATHALIHNCISFIFASALIGINIAFIRRPYDCFLTEGLCRSFGFNWYNPFTCAFGSGLDRCTHVRMIFIKIQLACGAVMAATCFAYLITYFIVSSKSSRANRQQVRTVADSVMAPVYSQAVFTAPPQSFQPSAPVMMPAYHQAPAQYHNPSYIPPNQYPTIYPEIPQDRF</sequence>
<protein>
    <submittedName>
        <fullName evidence="2">Uncharacterized protein</fullName>
    </submittedName>
</protein>